<dbReference type="GO" id="GO:0003729">
    <property type="term" value="F:mRNA binding"/>
    <property type="evidence" value="ECO:0007669"/>
    <property type="project" value="TreeGrafter"/>
</dbReference>
<dbReference type="Pfam" id="PF16543">
    <property type="entry name" value="DFRP_C"/>
    <property type="match status" value="1"/>
</dbReference>
<evidence type="ECO:0000313" key="6">
    <source>
        <dbReference type="EMBL" id="CAD8832058.1"/>
    </source>
</evidence>
<evidence type="ECO:0000259" key="5">
    <source>
        <dbReference type="Pfam" id="PF16543"/>
    </source>
</evidence>
<sequence>MAPKKAVAKQAEKIAVDKTFGMKNKNKSKQVQNYIKSISQNVAGRSNRDEQMERKAKSDQEKQLQKAALTNTLFNMGTDKKGRSYDPEAKKRAKQIEEEAIAAGKKVSDAIKKQIIEGLANTIRLTNAKGVRLSEVGGHPIMTALKDKHADTFKILSILAFIKANDKVFWMEDVDSTNPILRMQEDVDQEVSPDGRPIEDIIEEKRAALPPGGTPVTADTFKAWKERKEKEKAAETEAARQDAIAKQSKGKSALSGRDLFIYDASLFVDDEGAVDVTLFERAEDPEYDDDENEKEKDDEDEDEEDTEEPAQGGARGSNEPAPVINKDLFLEGDVPDDLDDLDDEPQDNAVQINKDLFLEGDDLPDDLDDLDDD</sequence>
<accession>A0A7S1EYD9</accession>
<dbReference type="PANTHER" id="PTHR12681">
    <property type="entry name" value="ZINC FINGER-CONTAINING PROTEIN P48ZNF"/>
    <property type="match status" value="1"/>
</dbReference>
<organism evidence="6">
    <name type="scientific">Noctiluca scintillans</name>
    <name type="common">Sea sparkle</name>
    <name type="synonym">Red tide dinoflagellate</name>
    <dbReference type="NCBI Taxonomy" id="2966"/>
    <lineage>
        <taxon>Eukaryota</taxon>
        <taxon>Sar</taxon>
        <taxon>Alveolata</taxon>
        <taxon>Dinophyceae</taxon>
        <taxon>Noctilucales</taxon>
        <taxon>Noctilucaceae</taxon>
        <taxon>Noctiluca</taxon>
    </lineage>
</organism>
<dbReference type="Gene3D" id="6.20.400.10">
    <property type="match status" value="1"/>
</dbReference>
<name>A0A7S1EYD9_NOCSC</name>
<feature type="region of interest" description="Disordered" evidence="4">
    <location>
        <begin position="227"/>
        <end position="248"/>
    </location>
</feature>
<protein>
    <recommendedName>
        <fullName evidence="5">ZC3H15/TMA46 family C-terminal domain-containing protein</fullName>
    </recommendedName>
</protein>
<feature type="compositionally biased region" description="Acidic residues" evidence="4">
    <location>
        <begin position="333"/>
        <end position="346"/>
    </location>
</feature>
<feature type="compositionally biased region" description="Basic and acidic residues" evidence="4">
    <location>
        <begin position="46"/>
        <end position="63"/>
    </location>
</feature>
<gene>
    <name evidence="6" type="ORF">NSCI0253_LOCUS6405</name>
</gene>
<keyword evidence="3" id="KW-0862">Zinc</keyword>
<feature type="region of interest" description="Disordered" evidence="4">
    <location>
        <begin position="38"/>
        <end position="63"/>
    </location>
</feature>
<evidence type="ECO:0000256" key="2">
    <source>
        <dbReference type="ARBA" id="ARBA00022771"/>
    </source>
</evidence>
<dbReference type="EMBL" id="HBFQ01009147">
    <property type="protein sequence ID" value="CAD8832058.1"/>
    <property type="molecule type" value="Transcribed_RNA"/>
</dbReference>
<reference evidence="6" key="1">
    <citation type="submission" date="2021-01" db="EMBL/GenBank/DDBJ databases">
        <authorList>
            <person name="Corre E."/>
            <person name="Pelletier E."/>
            <person name="Niang G."/>
            <person name="Scheremetjew M."/>
            <person name="Finn R."/>
            <person name="Kale V."/>
            <person name="Holt S."/>
            <person name="Cochrane G."/>
            <person name="Meng A."/>
            <person name="Brown T."/>
            <person name="Cohen L."/>
        </authorList>
    </citation>
    <scope>NUCLEOTIDE SEQUENCE</scope>
</reference>
<evidence type="ECO:0000256" key="1">
    <source>
        <dbReference type="ARBA" id="ARBA00022723"/>
    </source>
</evidence>
<keyword evidence="2" id="KW-0863">Zinc-finger</keyword>
<dbReference type="GO" id="GO:0008270">
    <property type="term" value="F:zinc ion binding"/>
    <property type="evidence" value="ECO:0007669"/>
    <property type="project" value="UniProtKB-KW"/>
</dbReference>
<dbReference type="InterPro" id="IPR032378">
    <property type="entry name" value="ZC3H15/TMA46_C"/>
</dbReference>
<proteinExistence type="predicted"/>
<dbReference type="GO" id="GO:0005829">
    <property type="term" value="C:cytosol"/>
    <property type="evidence" value="ECO:0007669"/>
    <property type="project" value="TreeGrafter"/>
</dbReference>
<dbReference type="GO" id="GO:0002181">
    <property type="term" value="P:cytoplasmic translation"/>
    <property type="evidence" value="ECO:0007669"/>
    <property type="project" value="TreeGrafter"/>
</dbReference>
<feature type="compositionally biased region" description="Acidic residues" evidence="4">
    <location>
        <begin position="358"/>
        <end position="373"/>
    </location>
</feature>
<feature type="compositionally biased region" description="Basic and acidic residues" evidence="4">
    <location>
        <begin position="227"/>
        <end position="240"/>
    </location>
</feature>
<feature type="domain" description="ZC3H15/TMA46 family C-terminal" evidence="5">
    <location>
        <begin position="198"/>
        <end position="275"/>
    </location>
</feature>
<dbReference type="PANTHER" id="PTHR12681:SF0">
    <property type="entry name" value="ZINC FINGER CCCH DOMAIN-CONTAINING PROTEIN 15"/>
    <property type="match status" value="1"/>
</dbReference>
<keyword evidence="1" id="KW-0479">Metal-binding</keyword>
<feature type="compositionally biased region" description="Acidic residues" evidence="4">
    <location>
        <begin position="285"/>
        <end position="308"/>
    </location>
</feature>
<evidence type="ECO:0000256" key="3">
    <source>
        <dbReference type="ARBA" id="ARBA00022833"/>
    </source>
</evidence>
<dbReference type="AlphaFoldDB" id="A0A7S1EYD9"/>
<evidence type="ECO:0000256" key="4">
    <source>
        <dbReference type="SAM" id="MobiDB-lite"/>
    </source>
</evidence>
<feature type="region of interest" description="Disordered" evidence="4">
    <location>
        <begin position="279"/>
        <end position="373"/>
    </location>
</feature>